<reference evidence="2" key="1">
    <citation type="submission" date="2018-02" db="EMBL/GenBank/DDBJ databases">
        <title>Rhizophora mucronata_Transcriptome.</title>
        <authorList>
            <person name="Meera S.P."/>
            <person name="Sreeshan A."/>
            <person name="Augustine A."/>
        </authorList>
    </citation>
    <scope>NUCLEOTIDE SEQUENCE</scope>
    <source>
        <tissue evidence="2">Leaf</tissue>
    </source>
</reference>
<sequence>MGYVVVDPKWVSKWFLSYFILSFSWFLGFEF</sequence>
<accession>A0A2P2Q111</accession>
<dbReference type="EMBL" id="GGEC01080197">
    <property type="protein sequence ID" value="MBX60681.1"/>
    <property type="molecule type" value="Transcribed_RNA"/>
</dbReference>
<name>A0A2P2Q111_RHIMU</name>
<proteinExistence type="predicted"/>
<keyword evidence="1" id="KW-0472">Membrane</keyword>
<protein>
    <submittedName>
        <fullName evidence="2">Uncharacterized protein</fullName>
    </submittedName>
</protein>
<dbReference type="AlphaFoldDB" id="A0A2P2Q111"/>
<evidence type="ECO:0000256" key="1">
    <source>
        <dbReference type="SAM" id="Phobius"/>
    </source>
</evidence>
<organism evidence="2">
    <name type="scientific">Rhizophora mucronata</name>
    <name type="common">Asiatic mangrove</name>
    <dbReference type="NCBI Taxonomy" id="61149"/>
    <lineage>
        <taxon>Eukaryota</taxon>
        <taxon>Viridiplantae</taxon>
        <taxon>Streptophyta</taxon>
        <taxon>Embryophyta</taxon>
        <taxon>Tracheophyta</taxon>
        <taxon>Spermatophyta</taxon>
        <taxon>Magnoliopsida</taxon>
        <taxon>eudicotyledons</taxon>
        <taxon>Gunneridae</taxon>
        <taxon>Pentapetalae</taxon>
        <taxon>rosids</taxon>
        <taxon>fabids</taxon>
        <taxon>Malpighiales</taxon>
        <taxon>Rhizophoraceae</taxon>
        <taxon>Rhizophora</taxon>
    </lineage>
</organism>
<feature type="transmembrane region" description="Helical" evidence="1">
    <location>
        <begin position="12"/>
        <end position="29"/>
    </location>
</feature>
<evidence type="ECO:0000313" key="2">
    <source>
        <dbReference type="EMBL" id="MBX60681.1"/>
    </source>
</evidence>
<keyword evidence="1" id="KW-1133">Transmembrane helix</keyword>
<keyword evidence="1" id="KW-0812">Transmembrane</keyword>